<organism evidence="4 5">
    <name type="scientific">Candidatus Uhrbacteria bacterium GW2011_GWF2_44_350</name>
    <dbReference type="NCBI Taxonomy" id="1619000"/>
    <lineage>
        <taxon>Bacteria</taxon>
        <taxon>Candidatus Uhriibacteriota</taxon>
    </lineage>
</organism>
<dbReference type="PROSITE" id="PS01317">
    <property type="entry name" value="SSRP"/>
    <property type="match status" value="1"/>
</dbReference>
<dbReference type="EMBL" id="LCJB01000031">
    <property type="protein sequence ID" value="KKT70248.1"/>
    <property type="molecule type" value="Genomic_DNA"/>
</dbReference>
<dbReference type="InterPro" id="IPR020081">
    <property type="entry name" value="SsrA-bd_prot_CS"/>
</dbReference>
<dbReference type="PANTHER" id="PTHR30308:SF2">
    <property type="entry name" value="SSRA-BINDING PROTEIN"/>
    <property type="match status" value="1"/>
</dbReference>
<evidence type="ECO:0000256" key="1">
    <source>
        <dbReference type="ARBA" id="ARBA00022490"/>
    </source>
</evidence>
<dbReference type="SUPFAM" id="SSF74982">
    <property type="entry name" value="Small protein B (SmpB)"/>
    <property type="match status" value="1"/>
</dbReference>
<reference evidence="4 5" key="1">
    <citation type="journal article" date="2015" name="Nature">
        <title>rRNA introns, odd ribosomes, and small enigmatic genomes across a large radiation of phyla.</title>
        <authorList>
            <person name="Brown C.T."/>
            <person name="Hug L.A."/>
            <person name="Thomas B.C."/>
            <person name="Sharon I."/>
            <person name="Castelle C.J."/>
            <person name="Singh A."/>
            <person name="Wilkins M.J."/>
            <person name="Williams K.H."/>
            <person name="Banfield J.F."/>
        </authorList>
    </citation>
    <scope>NUCLEOTIDE SEQUENCE [LARGE SCALE GENOMIC DNA]</scope>
</reference>
<keyword evidence="1 3" id="KW-0963">Cytoplasm</keyword>
<dbReference type="NCBIfam" id="TIGR00086">
    <property type="entry name" value="smpB"/>
    <property type="match status" value="1"/>
</dbReference>
<dbReference type="GO" id="GO:0070930">
    <property type="term" value="P:trans-translation-dependent protein tagging"/>
    <property type="evidence" value="ECO:0007669"/>
    <property type="project" value="TreeGrafter"/>
</dbReference>
<dbReference type="InterPro" id="IPR000037">
    <property type="entry name" value="SsrA-bd_prot"/>
</dbReference>
<name>A0A0G1JFY1_9BACT</name>
<dbReference type="InterPro" id="IPR023620">
    <property type="entry name" value="SmpB"/>
</dbReference>
<dbReference type="GO" id="GO:0005829">
    <property type="term" value="C:cytosol"/>
    <property type="evidence" value="ECO:0007669"/>
    <property type="project" value="TreeGrafter"/>
</dbReference>
<dbReference type="GO" id="GO:0003723">
    <property type="term" value="F:RNA binding"/>
    <property type="evidence" value="ECO:0007669"/>
    <property type="project" value="UniProtKB-UniRule"/>
</dbReference>
<evidence type="ECO:0000313" key="5">
    <source>
        <dbReference type="Proteomes" id="UP000034154"/>
    </source>
</evidence>
<dbReference type="NCBIfam" id="NF003843">
    <property type="entry name" value="PRK05422.1"/>
    <property type="match status" value="1"/>
</dbReference>
<dbReference type="HAMAP" id="MF_00023">
    <property type="entry name" value="SmpB"/>
    <property type="match status" value="1"/>
</dbReference>
<comment type="similarity">
    <text evidence="3">Belongs to the SmpB family.</text>
</comment>
<comment type="caution">
    <text evidence="4">The sequence shown here is derived from an EMBL/GenBank/DDBJ whole genome shotgun (WGS) entry which is preliminary data.</text>
</comment>
<accession>A0A0G1JFY1</accession>
<dbReference type="PANTHER" id="PTHR30308">
    <property type="entry name" value="TMRNA-BINDING COMPONENT OF TRANS-TRANSLATION TAGGING COMPLEX"/>
    <property type="match status" value="1"/>
</dbReference>
<evidence type="ECO:0000313" key="4">
    <source>
        <dbReference type="EMBL" id="KKT70248.1"/>
    </source>
</evidence>
<proteinExistence type="inferred from homology"/>
<sequence>MENLAINKRAAYDYEFLETFEAGLVLTGPEVKSVKAGHIQLKGAFIMSRDGELWLKNCLISRYNPAGPQESYDPYQNRKILLRRRDINKLTGKINTQGLTLVPIKVYTHRNLIKLTFALGRGKKKYEKRAVIKKREIDRQIREKMRE</sequence>
<evidence type="ECO:0000256" key="2">
    <source>
        <dbReference type="ARBA" id="ARBA00022884"/>
    </source>
</evidence>
<evidence type="ECO:0000256" key="3">
    <source>
        <dbReference type="HAMAP-Rule" id="MF_00023"/>
    </source>
</evidence>
<dbReference type="Proteomes" id="UP000034154">
    <property type="component" value="Unassembled WGS sequence"/>
</dbReference>
<comment type="subcellular location">
    <subcellularLocation>
        <location evidence="3">Cytoplasm</location>
    </subcellularLocation>
    <text evidence="3">The tmRNA-SmpB complex associates with stalled 70S ribosomes.</text>
</comment>
<dbReference type="PATRIC" id="fig|1619000.3.peg.562"/>
<keyword evidence="2 3" id="KW-0694">RNA-binding</keyword>
<dbReference type="Pfam" id="PF01668">
    <property type="entry name" value="SmpB"/>
    <property type="match status" value="1"/>
</dbReference>
<protein>
    <recommendedName>
        <fullName evidence="3">SsrA-binding protein</fullName>
    </recommendedName>
    <alternativeName>
        <fullName evidence="3">Small protein B</fullName>
    </alternativeName>
</protein>
<dbReference type="CDD" id="cd09294">
    <property type="entry name" value="SmpB"/>
    <property type="match status" value="1"/>
</dbReference>
<gene>
    <name evidence="3" type="primary">smpB</name>
    <name evidence="4" type="ORF">UW63_C0031G0011</name>
</gene>
<dbReference type="AlphaFoldDB" id="A0A0G1JFY1"/>
<comment type="function">
    <text evidence="3">Required for rescue of stalled ribosomes mediated by trans-translation. Binds to transfer-messenger RNA (tmRNA), required for stable association of tmRNA with ribosomes. tmRNA and SmpB together mimic tRNA shape, replacing the anticodon stem-loop with SmpB. tmRNA is encoded by the ssrA gene; the 2 termini fold to resemble tRNA(Ala) and it encodes a 'tag peptide', a short internal open reading frame. During trans-translation Ala-aminoacylated tmRNA acts like a tRNA, entering the A-site of stalled ribosomes, displacing the stalled mRNA. The ribosome then switches to translate the ORF on the tmRNA; the nascent peptide is terminated with the 'tag peptide' encoded by the tmRNA and targeted for degradation. The ribosome is freed to recommence translation, which seems to be the essential function of trans-translation.</text>
</comment>
<dbReference type="GO" id="GO:0070929">
    <property type="term" value="P:trans-translation"/>
    <property type="evidence" value="ECO:0007669"/>
    <property type="project" value="UniProtKB-UniRule"/>
</dbReference>
<dbReference type="Gene3D" id="2.40.280.10">
    <property type="match status" value="1"/>
</dbReference>